<dbReference type="PROSITE" id="PS50011">
    <property type="entry name" value="PROTEIN_KINASE_DOM"/>
    <property type="match status" value="1"/>
</dbReference>
<feature type="signal peptide" evidence="9">
    <location>
        <begin position="1"/>
        <end position="25"/>
    </location>
</feature>
<dbReference type="OMA" id="HEQTIMC"/>
<dbReference type="InterPro" id="IPR008271">
    <property type="entry name" value="Ser/Thr_kinase_AS"/>
</dbReference>
<accession>A0A1Y1HSY9</accession>
<keyword evidence="9" id="KW-0732">Signal</keyword>
<organism evidence="11 12">
    <name type="scientific">Klebsormidium nitens</name>
    <name type="common">Green alga</name>
    <name type="synonym">Ulothrix nitens</name>
    <dbReference type="NCBI Taxonomy" id="105231"/>
    <lineage>
        <taxon>Eukaryota</taxon>
        <taxon>Viridiplantae</taxon>
        <taxon>Streptophyta</taxon>
        <taxon>Klebsormidiophyceae</taxon>
        <taxon>Klebsormidiales</taxon>
        <taxon>Klebsormidiaceae</taxon>
        <taxon>Klebsormidium</taxon>
    </lineage>
</organism>
<evidence type="ECO:0000256" key="9">
    <source>
        <dbReference type="SAM" id="SignalP"/>
    </source>
</evidence>
<dbReference type="InterPro" id="IPR000719">
    <property type="entry name" value="Prot_kinase_dom"/>
</dbReference>
<dbReference type="PROSITE" id="PS00108">
    <property type="entry name" value="PROTEIN_KINASE_ST"/>
    <property type="match status" value="1"/>
</dbReference>
<dbReference type="GO" id="GO:0004674">
    <property type="term" value="F:protein serine/threonine kinase activity"/>
    <property type="evidence" value="ECO:0000318"/>
    <property type="project" value="GO_Central"/>
</dbReference>
<name>A0A1Y1HSY9_KLENI</name>
<dbReference type="InterPro" id="IPR001245">
    <property type="entry name" value="Ser-Thr/Tyr_kinase_cat_dom"/>
</dbReference>
<keyword evidence="5 6" id="KW-0067">ATP-binding</keyword>
<evidence type="ECO:0000313" key="11">
    <source>
        <dbReference type="EMBL" id="GAQ81730.1"/>
    </source>
</evidence>
<evidence type="ECO:0000256" key="6">
    <source>
        <dbReference type="PROSITE-ProRule" id="PRU10141"/>
    </source>
</evidence>
<reference evidence="11 12" key="1">
    <citation type="journal article" date="2014" name="Nat. Commun.">
        <title>Klebsormidium flaccidum genome reveals primary factors for plant terrestrial adaptation.</title>
        <authorList>
            <person name="Hori K."/>
            <person name="Maruyama F."/>
            <person name="Fujisawa T."/>
            <person name="Togashi T."/>
            <person name="Yamamoto N."/>
            <person name="Seo M."/>
            <person name="Sato S."/>
            <person name="Yamada T."/>
            <person name="Mori H."/>
            <person name="Tajima N."/>
            <person name="Moriyama T."/>
            <person name="Ikeuchi M."/>
            <person name="Watanabe M."/>
            <person name="Wada H."/>
            <person name="Kobayashi K."/>
            <person name="Saito M."/>
            <person name="Masuda T."/>
            <person name="Sasaki-Sekimoto Y."/>
            <person name="Mashiguchi K."/>
            <person name="Awai K."/>
            <person name="Shimojima M."/>
            <person name="Masuda S."/>
            <person name="Iwai M."/>
            <person name="Nobusawa T."/>
            <person name="Narise T."/>
            <person name="Kondo S."/>
            <person name="Saito H."/>
            <person name="Sato R."/>
            <person name="Murakawa M."/>
            <person name="Ihara Y."/>
            <person name="Oshima-Yamada Y."/>
            <person name="Ohtaka K."/>
            <person name="Satoh M."/>
            <person name="Sonobe K."/>
            <person name="Ishii M."/>
            <person name="Ohtani R."/>
            <person name="Kanamori-Sato M."/>
            <person name="Honoki R."/>
            <person name="Miyazaki D."/>
            <person name="Mochizuki H."/>
            <person name="Umetsu J."/>
            <person name="Higashi K."/>
            <person name="Shibata D."/>
            <person name="Kamiya Y."/>
            <person name="Sato N."/>
            <person name="Nakamura Y."/>
            <person name="Tabata S."/>
            <person name="Ida S."/>
            <person name="Kurokawa K."/>
            <person name="Ohta H."/>
        </authorList>
    </citation>
    <scope>NUCLEOTIDE SEQUENCE [LARGE SCALE GENOMIC DNA]</scope>
    <source>
        <strain evidence="11 12">NIES-2285</strain>
    </source>
</reference>
<dbReference type="Pfam" id="PF07714">
    <property type="entry name" value="PK_Tyr_Ser-Thr"/>
    <property type="match status" value="1"/>
</dbReference>
<evidence type="ECO:0000256" key="4">
    <source>
        <dbReference type="ARBA" id="ARBA00022777"/>
    </source>
</evidence>
<feature type="binding site" evidence="6">
    <location>
        <position position="142"/>
    </location>
    <ligand>
        <name>ATP</name>
        <dbReference type="ChEBI" id="CHEBI:30616"/>
    </ligand>
</feature>
<dbReference type="InterPro" id="IPR051681">
    <property type="entry name" value="Ser/Thr_Kinases-Pseudokinases"/>
</dbReference>
<keyword evidence="3 6" id="KW-0547">Nucleotide-binding</keyword>
<dbReference type="GO" id="GO:0005524">
    <property type="term" value="F:ATP binding"/>
    <property type="evidence" value="ECO:0007669"/>
    <property type="project" value="UniProtKB-UniRule"/>
</dbReference>
<dbReference type="InterPro" id="IPR011009">
    <property type="entry name" value="Kinase-like_dom_sf"/>
</dbReference>
<comment type="similarity">
    <text evidence="7">Belongs to the protein kinase superfamily.</text>
</comment>
<dbReference type="Gene3D" id="1.10.510.10">
    <property type="entry name" value="Transferase(Phosphotransferase) domain 1"/>
    <property type="match status" value="1"/>
</dbReference>
<evidence type="ECO:0000256" key="5">
    <source>
        <dbReference type="ARBA" id="ARBA00022840"/>
    </source>
</evidence>
<dbReference type="STRING" id="105231.A0A1Y1HSY9"/>
<keyword evidence="12" id="KW-1185">Reference proteome</keyword>
<proteinExistence type="inferred from homology"/>
<keyword evidence="2" id="KW-0808">Transferase</keyword>
<dbReference type="GO" id="GO:0007165">
    <property type="term" value="P:signal transduction"/>
    <property type="evidence" value="ECO:0000318"/>
    <property type="project" value="GO_Central"/>
</dbReference>
<dbReference type="SUPFAM" id="SSF56112">
    <property type="entry name" value="Protein kinase-like (PK-like)"/>
    <property type="match status" value="1"/>
</dbReference>
<evidence type="ECO:0000256" key="7">
    <source>
        <dbReference type="RuleBase" id="RU000304"/>
    </source>
</evidence>
<evidence type="ECO:0000256" key="2">
    <source>
        <dbReference type="ARBA" id="ARBA00022679"/>
    </source>
</evidence>
<gene>
    <name evidence="11" type="ORF">KFL_000890190</name>
</gene>
<evidence type="ECO:0000313" key="12">
    <source>
        <dbReference type="Proteomes" id="UP000054558"/>
    </source>
</evidence>
<feature type="region of interest" description="Disordered" evidence="8">
    <location>
        <begin position="84"/>
        <end position="105"/>
    </location>
</feature>
<dbReference type="OrthoDB" id="4062651at2759"/>
<dbReference type="Proteomes" id="UP000054558">
    <property type="component" value="Unassembled WGS sequence"/>
</dbReference>
<feature type="chain" id="PRO_5013095786" evidence="9">
    <location>
        <begin position="26"/>
        <end position="393"/>
    </location>
</feature>
<dbReference type="SMART" id="SM00220">
    <property type="entry name" value="S_TKc"/>
    <property type="match status" value="1"/>
</dbReference>
<dbReference type="PANTHER" id="PTHR44329:SF260">
    <property type="entry name" value="PROTEIN KINASE DOMAIN-CONTAINING PROTEIN"/>
    <property type="match status" value="1"/>
</dbReference>
<evidence type="ECO:0000259" key="10">
    <source>
        <dbReference type="PROSITE" id="PS50011"/>
    </source>
</evidence>
<dbReference type="AlphaFoldDB" id="A0A1Y1HSY9"/>
<evidence type="ECO:0000256" key="3">
    <source>
        <dbReference type="ARBA" id="ARBA00022741"/>
    </source>
</evidence>
<dbReference type="PROSITE" id="PS00107">
    <property type="entry name" value="PROTEIN_KINASE_ATP"/>
    <property type="match status" value="1"/>
</dbReference>
<dbReference type="EMBL" id="DF237038">
    <property type="protein sequence ID" value="GAQ81730.1"/>
    <property type="molecule type" value="Genomic_DNA"/>
</dbReference>
<evidence type="ECO:0000256" key="8">
    <source>
        <dbReference type="SAM" id="MobiDB-lite"/>
    </source>
</evidence>
<dbReference type="InterPro" id="IPR017441">
    <property type="entry name" value="Protein_kinase_ATP_BS"/>
</dbReference>
<sequence length="393" mass="43295">MTLKGGTALQVLLLCVAFWGALVRATPVERCSGDSGAQLFAEVGGIDRDSQVSHSPPTGLSVCSNHSSPDFLANSCPYDASANAEGGKVMQNPKRSDSLDEGALPQEESRMIVGEAIRELGDGRWGKVYEAEVSGVGRAAVKLLSDAMIEMENDLEMSYQDFRTEAELQQRCQHPNVVKVFGLAPFPSWGNATSRSWGRPDGAVVMEFIIDAQELKDMLEQLSESDGGIPLDFRVSCALDVARGLAHVHAQGVIHFDVKPENILVDRRGSCRLSDFGVAWDPKGAPIRYKGRGSIAYMAPELMLSNKPANTKVDVYSFGILMWKLLIGTDPHDGMDYEEIKATVQRKERPPIDAAWARREPAWHELMTQCWRQPPHARPAMSWVVKSLEKMLE</sequence>
<keyword evidence="4 11" id="KW-0418">Kinase</keyword>
<dbReference type="PANTHER" id="PTHR44329">
    <property type="entry name" value="SERINE/THREONINE-PROTEIN KINASE TNNI3K-RELATED"/>
    <property type="match status" value="1"/>
</dbReference>
<evidence type="ECO:0000256" key="1">
    <source>
        <dbReference type="ARBA" id="ARBA00022527"/>
    </source>
</evidence>
<feature type="domain" description="Protein kinase" evidence="10">
    <location>
        <begin position="114"/>
        <end position="392"/>
    </location>
</feature>
<protein>
    <submittedName>
        <fullName evidence="11">Protein kinase-like domain containing protein</fullName>
    </submittedName>
</protein>
<keyword evidence="1 7" id="KW-0723">Serine/threonine-protein kinase</keyword>